<gene>
    <name evidence="1" type="ORF">SK128_000702</name>
</gene>
<dbReference type="AlphaFoldDB" id="A0AAN8X3X5"/>
<protein>
    <submittedName>
        <fullName evidence="1">Uncharacterized protein</fullName>
    </submittedName>
</protein>
<comment type="caution">
    <text evidence="1">The sequence shown here is derived from an EMBL/GenBank/DDBJ whole genome shotgun (WGS) entry which is preliminary data.</text>
</comment>
<keyword evidence="2" id="KW-1185">Reference proteome</keyword>
<evidence type="ECO:0000313" key="2">
    <source>
        <dbReference type="Proteomes" id="UP001381693"/>
    </source>
</evidence>
<organism evidence="1 2">
    <name type="scientific">Halocaridina rubra</name>
    <name type="common">Hawaiian red shrimp</name>
    <dbReference type="NCBI Taxonomy" id="373956"/>
    <lineage>
        <taxon>Eukaryota</taxon>
        <taxon>Metazoa</taxon>
        <taxon>Ecdysozoa</taxon>
        <taxon>Arthropoda</taxon>
        <taxon>Crustacea</taxon>
        <taxon>Multicrustacea</taxon>
        <taxon>Malacostraca</taxon>
        <taxon>Eumalacostraca</taxon>
        <taxon>Eucarida</taxon>
        <taxon>Decapoda</taxon>
        <taxon>Pleocyemata</taxon>
        <taxon>Caridea</taxon>
        <taxon>Atyoidea</taxon>
        <taxon>Atyidae</taxon>
        <taxon>Halocaridina</taxon>
    </lineage>
</organism>
<name>A0AAN8X3X5_HALRR</name>
<reference evidence="1 2" key="1">
    <citation type="submission" date="2023-11" db="EMBL/GenBank/DDBJ databases">
        <title>Halocaridina rubra genome assembly.</title>
        <authorList>
            <person name="Smith C."/>
        </authorList>
    </citation>
    <scope>NUCLEOTIDE SEQUENCE [LARGE SCALE GENOMIC DNA]</scope>
    <source>
        <strain evidence="1">EP-1</strain>
        <tissue evidence="1">Whole</tissue>
    </source>
</reference>
<feature type="non-terminal residue" evidence="1">
    <location>
        <position position="1"/>
    </location>
</feature>
<dbReference type="Proteomes" id="UP001381693">
    <property type="component" value="Unassembled WGS sequence"/>
</dbReference>
<dbReference type="EMBL" id="JAXCGZ010008694">
    <property type="protein sequence ID" value="KAK7077491.1"/>
    <property type="molecule type" value="Genomic_DNA"/>
</dbReference>
<evidence type="ECO:0000313" key="1">
    <source>
        <dbReference type="EMBL" id="KAK7077491.1"/>
    </source>
</evidence>
<proteinExistence type="predicted"/>
<sequence>YRRQMKSGKLTKYAYKVNRRNVLQNRPEDELLGDPTNDIFYTKPPEEAKGREKRLFFRKKT</sequence>
<accession>A0AAN8X3X5</accession>